<feature type="region of interest" description="Disordered" evidence="2">
    <location>
        <begin position="345"/>
        <end position="391"/>
    </location>
</feature>
<evidence type="ECO:0000259" key="4">
    <source>
        <dbReference type="Pfam" id="PF03816"/>
    </source>
</evidence>
<evidence type="ECO:0000313" key="6">
    <source>
        <dbReference type="Proteomes" id="UP001240447"/>
    </source>
</evidence>
<dbReference type="RefSeq" id="WP_181641973.1">
    <property type="nucleotide sequence ID" value="NZ_CCXJ01000323.1"/>
</dbReference>
<feature type="compositionally biased region" description="Gly residues" evidence="2">
    <location>
        <begin position="358"/>
        <end position="367"/>
    </location>
</feature>
<dbReference type="Pfam" id="PF03816">
    <property type="entry name" value="LytR_cpsA_psr"/>
    <property type="match status" value="1"/>
</dbReference>
<keyword evidence="6" id="KW-1185">Reference proteome</keyword>
<accession>A0ABT9NL16</accession>
<dbReference type="PANTHER" id="PTHR33392:SF6">
    <property type="entry name" value="POLYISOPRENYL-TEICHOIC ACID--PEPTIDOGLYCAN TEICHOIC ACID TRANSFERASE TAGU"/>
    <property type="match status" value="1"/>
</dbReference>
<evidence type="ECO:0000313" key="5">
    <source>
        <dbReference type="EMBL" id="MDP9821112.1"/>
    </source>
</evidence>
<evidence type="ECO:0000256" key="2">
    <source>
        <dbReference type="SAM" id="MobiDB-lite"/>
    </source>
</evidence>
<feature type="domain" description="Cell envelope-related transcriptional attenuator" evidence="4">
    <location>
        <begin position="102"/>
        <end position="257"/>
    </location>
</feature>
<protein>
    <submittedName>
        <fullName evidence="5">LCP family protein required for cell wall assembly</fullName>
    </submittedName>
</protein>
<dbReference type="NCBIfam" id="TIGR00350">
    <property type="entry name" value="lytR_cpsA_psr"/>
    <property type="match status" value="1"/>
</dbReference>
<feature type="transmembrane region" description="Helical" evidence="3">
    <location>
        <begin position="23"/>
        <end position="45"/>
    </location>
</feature>
<comment type="caution">
    <text evidence="5">The sequence shown here is derived from an EMBL/GenBank/DDBJ whole genome shotgun (WGS) entry which is preliminary data.</text>
</comment>
<dbReference type="EMBL" id="JAUSQM010000001">
    <property type="protein sequence ID" value="MDP9821112.1"/>
    <property type="molecule type" value="Genomic_DNA"/>
</dbReference>
<dbReference type="Proteomes" id="UP001240447">
    <property type="component" value="Unassembled WGS sequence"/>
</dbReference>
<organism evidence="5 6">
    <name type="scientific">Nocardioides massiliensis</name>
    <dbReference type="NCBI Taxonomy" id="1325935"/>
    <lineage>
        <taxon>Bacteria</taxon>
        <taxon>Bacillati</taxon>
        <taxon>Actinomycetota</taxon>
        <taxon>Actinomycetes</taxon>
        <taxon>Propionibacteriales</taxon>
        <taxon>Nocardioidaceae</taxon>
        <taxon>Nocardioides</taxon>
    </lineage>
</organism>
<evidence type="ECO:0000256" key="3">
    <source>
        <dbReference type="SAM" id="Phobius"/>
    </source>
</evidence>
<keyword evidence="3" id="KW-0812">Transmembrane</keyword>
<dbReference type="InterPro" id="IPR004474">
    <property type="entry name" value="LytR_CpsA_psr"/>
</dbReference>
<keyword evidence="3" id="KW-1133">Transmembrane helix</keyword>
<comment type="similarity">
    <text evidence="1">Belongs to the LytR/CpsA/Psr (LCP) family.</text>
</comment>
<name>A0ABT9NL16_9ACTN</name>
<sequence length="391" mass="42073">MSADASGGEAAAGSPVWWRRRRWQVTIGIFVTLLLVTGLGAYALVRHLNANITRADYDAQLTDRPTNEVEDGPRLPLDILVMGSDSREGDNAIDEEAADSERADVTILMHLSADRRRAYGVSLPRDGLVDRPDCTLADGTVVPGETQVMFNEAYEVGGAACLIQTVEQLTGVRIEHHVEIDFTGFKRMVDAIGGVEVCIPFAVNDPDKGIFLDAGVQKLDGDQSLDYVRERQNLSRTGDIGRMRRQQAFVASMAAQVVSADMLLQPHRLLSFLDAATASLTIDPGLGGVWDLTQLARQFAGIGLDNIEFVTVPFVESTTQPGRLEWTPEAEGLWERIRADEPLGPYAEGAIRAADQPGSGGGPKGPGGPGPSTEPDAPDDQLEATPDGLCR</sequence>
<reference evidence="5 6" key="1">
    <citation type="submission" date="2023-07" db="EMBL/GenBank/DDBJ databases">
        <title>Sequencing the genomes of 1000 actinobacteria strains.</title>
        <authorList>
            <person name="Klenk H.-P."/>
        </authorList>
    </citation>
    <scope>NUCLEOTIDE SEQUENCE [LARGE SCALE GENOMIC DNA]</scope>
    <source>
        <strain evidence="5 6">GD13</strain>
    </source>
</reference>
<gene>
    <name evidence="5" type="ORF">J2S59_000921</name>
</gene>
<proteinExistence type="inferred from homology"/>
<dbReference type="Gene3D" id="3.40.630.190">
    <property type="entry name" value="LCP protein"/>
    <property type="match status" value="1"/>
</dbReference>
<dbReference type="InterPro" id="IPR050922">
    <property type="entry name" value="LytR/CpsA/Psr_CW_biosynth"/>
</dbReference>
<keyword evidence="3" id="KW-0472">Membrane</keyword>
<evidence type="ECO:0000256" key="1">
    <source>
        <dbReference type="ARBA" id="ARBA00006068"/>
    </source>
</evidence>
<dbReference type="PANTHER" id="PTHR33392">
    <property type="entry name" value="POLYISOPRENYL-TEICHOIC ACID--PEPTIDOGLYCAN TEICHOIC ACID TRANSFERASE TAGU"/>
    <property type="match status" value="1"/>
</dbReference>